<evidence type="ECO:0000313" key="4">
    <source>
        <dbReference type="EMBL" id="QCO09489.1"/>
    </source>
</evidence>
<dbReference type="GeneID" id="56450243"/>
<dbReference type="GO" id="GO:0003677">
    <property type="term" value="F:DNA binding"/>
    <property type="evidence" value="ECO:0007669"/>
    <property type="project" value="UniProtKB-KW"/>
</dbReference>
<name>A0A4D8QR90_AZOBR</name>
<sequence length="118" mass="13308">MAHDLKRLIGMRVRARRMALNLTQEQVAEAVARTVETVSNLERGKSFPSLDMLEQIGRTLDLPLASLFENAETVPTMSPWRAELRAQLLTLSDSLADADLEIAVRQVEVLAQRRRSRP</sequence>
<protein>
    <submittedName>
        <fullName evidence="3">Helix-turn-helix transcriptional regulator</fullName>
    </submittedName>
    <submittedName>
        <fullName evidence="4">XRE family transcriptional regulator</fullName>
    </submittedName>
</protein>
<keyword evidence="6" id="KW-1185">Reference proteome</keyword>
<dbReference type="SUPFAM" id="SSF47413">
    <property type="entry name" value="lambda repressor-like DNA-binding domains"/>
    <property type="match status" value="1"/>
</dbReference>
<dbReference type="InterPro" id="IPR050807">
    <property type="entry name" value="TransReg_Diox_bact_type"/>
</dbReference>
<dbReference type="GO" id="GO:0005829">
    <property type="term" value="C:cytosol"/>
    <property type="evidence" value="ECO:0007669"/>
    <property type="project" value="TreeGrafter"/>
</dbReference>
<evidence type="ECO:0000313" key="3">
    <source>
        <dbReference type="EMBL" id="MDX5953044.1"/>
    </source>
</evidence>
<dbReference type="Pfam" id="PF13560">
    <property type="entry name" value="HTH_31"/>
    <property type="match status" value="1"/>
</dbReference>
<dbReference type="InterPro" id="IPR010982">
    <property type="entry name" value="Lambda_DNA-bd_dom_sf"/>
</dbReference>
<reference evidence="3 6" key="2">
    <citation type="submission" date="2023-11" db="EMBL/GenBank/DDBJ databases">
        <title>MicrobeMod: A computational toolkit for identifying prokaryotic methylation and restriction-modification with nanopore sequencing.</title>
        <authorList>
            <person name="Crits-Christoph A."/>
            <person name="Kang S.C."/>
            <person name="Lee H."/>
            <person name="Ostrov N."/>
        </authorList>
    </citation>
    <scope>NUCLEOTIDE SEQUENCE [LARGE SCALE GENOMIC DNA]</scope>
    <source>
        <strain evidence="3 6">ATCC 29145</strain>
    </source>
</reference>
<dbReference type="Proteomes" id="UP001277471">
    <property type="component" value="Unassembled WGS sequence"/>
</dbReference>
<proteinExistence type="predicted"/>
<dbReference type="Gene3D" id="1.10.260.40">
    <property type="entry name" value="lambda repressor-like DNA-binding domains"/>
    <property type="match status" value="1"/>
</dbReference>
<evidence type="ECO:0000256" key="1">
    <source>
        <dbReference type="ARBA" id="ARBA00023125"/>
    </source>
</evidence>
<feature type="domain" description="HTH cro/C1-type" evidence="2">
    <location>
        <begin position="13"/>
        <end position="67"/>
    </location>
</feature>
<dbReference type="EMBL" id="CP032339">
    <property type="protein sequence ID" value="QCO09489.1"/>
    <property type="molecule type" value="Genomic_DNA"/>
</dbReference>
<dbReference type="EMBL" id="JAWXYC010000004">
    <property type="protein sequence ID" value="MDX5953044.1"/>
    <property type="molecule type" value="Genomic_DNA"/>
</dbReference>
<evidence type="ECO:0000313" key="6">
    <source>
        <dbReference type="Proteomes" id="UP001277471"/>
    </source>
</evidence>
<gene>
    <name evidence="4" type="ORF">D3868_10815</name>
    <name evidence="3" type="ORF">SIM66_17835</name>
</gene>
<dbReference type="SMART" id="SM00530">
    <property type="entry name" value="HTH_XRE"/>
    <property type="match status" value="1"/>
</dbReference>
<accession>A0A4D8QR90</accession>
<keyword evidence="1" id="KW-0238">DNA-binding</keyword>
<dbReference type="AlphaFoldDB" id="A0A4D8QR90"/>
<dbReference type="InterPro" id="IPR001387">
    <property type="entry name" value="Cro/C1-type_HTH"/>
</dbReference>
<reference evidence="4 5" key="1">
    <citation type="submission" date="2018-09" db="EMBL/GenBank/DDBJ databases">
        <title>Whole genome based analysis of evolution and adaptive divergence in Indian and Brazilian strains of Azospirillum brasilense.</title>
        <authorList>
            <person name="Singh C."/>
            <person name="Tripathi A.K."/>
        </authorList>
    </citation>
    <scope>NUCLEOTIDE SEQUENCE [LARGE SCALE GENOMIC DNA]</scope>
    <source>
        <strain evidence="4 5">MTCC4038</strain>
    </source>
</reference>
<evidence type="ECO:0000259" key="2">
    <source>
        <dbReference type="PROSITE" id="PS50943"/>
    </source>
</evidence>
<dbReference type="PROSITE" id="PS50943">
    <property type="entry name" value="HTH_CROC1"/>
    <property type="match status" value="1"/>
</dbReference>
<dbReference type="CDD" id="cd00093">
    <property type="entry name" value="HTH_XRE"/>
    <property type="match status" value="1"/>
</dbReference>
<dbReference type="RefSeq" id="WP_079285242.1">
    <property type="nucleotide sequence ID" value="NZ_CP012914.1"/>
</dbReference>
<organism evidence="4 5">
    <name type="scientific">Azospirillum brasilense</name>
    <dbReference type="NCBI Taxonomy" id="192"/>
    <lineage>
        <taxon>Bacteria</taxon>
        <taxon>Pseudomonadati</taxon>
        <taxon>Pseudomonadota</taxon>
        <taxon>Alphaproteobacteria</taxon>
        <taxon>Rhodospirillales</taxon>
        <taxon>Azospirillaceae</taxon>
        <taxon>Azospirillum</taxon>
    </lineage>
</organism>
<dbReference type="PANTHER" id="PTHR46797">
    <property type="entry name" value="HTH-TYPE TRANSCRIPTIONAL REGULATOR"/>
    <property type="match status" value="1"/>
</dbReference>
<dbReference type="PANTHER" id="PTHR46797:SF1">
    <property type="entry name" value="METHYLPHOSPHONATE SYNTHASE"/>
    <property type="match status" value="1"/>
</dbReference>
<dbReference type="GO" id="GO:0003700">
    <property type="term" value="F:DNA-binding transcription factor activity"/>
    <property type="evidence" value="ECO:0007669"/>
    <property type="project" value="TreeGrafter"/>
</dbReference>
<evidence type="ECO:0000313" key="5">
    <source>
        <dbReference type="Proteomes" id="UP000298774"/>
    </source>
</evidence>
<dbReference type="Proteomes" id="UP000298774">
    <property type="component" value="Chromosome"/>
</dbReference>